<dbReference type="InterPro" id="IPR020287">
    <property type="entry name" value="Tail_sheath_C"/>
</dbReference>
<accession>A0A3Q8SEF2</accession>
<evidence type="ECO:0000259" key="3">
    <source>
        <dbReference type="Pfam" id="PF17481"/>
    </source>
</evidence>
<evidence type="ECO:0000256" key="1">
    <source>
        <dbReference type="ARBA" id="ARBA00008005"/>
    </source>
</evidence>
<comment type="similarity">
    <text evidence="1">Belongs to the myoviridae tail sheath protein family.</text>
</comment>
<dbReference type="OrthoDB" id="89060at2"/>
<dbReference type="EMBL" id="CP034248">
    <property type="protein sequence ID" value="AZK48792.1"/>
    <property type="molecule type" value="Genomic_DNA"/>
</dbReference>
<dbReference type="Gene3D" id="3.40.50.11790">
    <property type="match status" value="1"/>
</dbReference>
<gene>
    <name evidence="5" type="ORF">EIM92_23575</name>
</gene>
<evidence type="ECO:0000313" key="6">
    <source>
        <dbReference type="Proteomes" id="UP000273145"/>
    </source>
</evidence>
<dbReference type="Gene3D" id="2.60.40.4290">
    <property type="match status" value="1"/>
</dbReference>
<feature type="domain" description="Tail sheath protein C-terminal" evidence="4">
    <location>
        <begin position="333"/>
        <end position="433"/>
    </location>
</feature>
<evidence type="ECO:0000259" key="4">
    <source>
        <dbReference type="Pfam" id="PF17482"/>
    </source>
</evidence>
<dbReference type="Pfam" id="PF17481">
    <property type="entry name" value="Phage_sheath_domII"/>
    <property type="match status" value="1"/>
</dbReference>
<dbReference type="InterPro" id="IPR035326">
    <property type="entry name" value="Beta_sandwich_Seath"/>
</dbReference>
<protein>
    <submittedName>
        <fullName evidence="5">Phage tail protein</fullName>
    </submittedName>
</protein>
<organism evidence="5 6">
    <name type="scientific">Paenibacillus lentus</name>
    <dbReference type="NCBI Taxonomy" id="1338368"/>
    <lineage>
        <taxon>Bacteria</taxon>
        <taxon>Bacillati</taxon>
        <taxon>Bacillota</taxon>
        <taxon>Bacilli</taxon>
        <taxon>Bacillales</taxon>
        <taxon>Paenibacillaceae</taxon>
        <taxon>Paenibacillus</taxon>
    </lineage>
</organism>
<dbReference type="AlphaFoldDB" id="A0A3Q8SEF2"/>
<dbReference type="Gene3D" id="3.30.1490.360">
    <property type="match status" value="1"/>
</dbReference>
<evidence type="ECO:0000259" key="2">
    <source>
        <dbReference type="Pfam" id="PF04984"/>
    </source>
</evidence>
<dbReference type="Gene3D" id="3.30.1370.220">
    <property type="match status" value="1"/>
</dbReference>
<name>A0A3Q8SEF2_9BACL</name>
<dbReference type="RefSeq" id="WP_125084937.1">
    <property type="nucleotide sequence ID" value="NZ_CP034248.1"/>
</dbReference>
<dbReference type="Gene3D" id="3.30.360.90">
    <property type="match status" value="1"/>
</dbReference>
<evidence type="ECO:0000313" key="5">
    <source>
        <dbReference type="EMBL" id="AZK48792.1"/>
    </source>
</evidence>
<reference evidence="5 6" key="1">
    <citation type="submission" date="2018-11" db="EMBL/GenBank/DDBJ databases">
        <title>Genome sequencing of Paenibacillus lentus DSM25539(T).</title>
        <authorList>
            <person name="Kook J.-K."/>
            <person name="Park S.-N."/>
            <person name="Lim Y.K."/>
        </authorList>
    </citation>
    <scope>NUCLEOTIDE SEQUENCE [LARGE SCALE GENOMIC DNA]</scope>
    <source>
        <strain evidence="5 6">DSM 25539</strain>
    </source>
</reference>
<sequence>MALGGGTFITQNKVLPGSYMNFISASRIATSLSDRGYAAMALELDWGVDDEVFTVEVSEFQKESLKIFGYDYSHPKLKGLRDLFKNIRTGYFYKLNNGVKASCVYANAKYTGIRGNDLQIVISVNVDDDTKFDVETYLGTMKVDSQTVGVAAELKSNEFVDFDTDATLAETAGTPLTGGTNGAAVTGTEYQKFLDKIESYSFNTLGCLSTAPAITNLFVQFTKRMRNDVGVKFQTVVYRTEADFEGVINLQNKVTDDVNEAALVHWVTGILAGCAINKSNTNKKYDGEFTVNVDYKQTELEAALKTGKFILHKVGDEIRVLEDINSFTSFTDEKNEDFSSNQTIRVLDQIAIDTAVLFNTKYLGNIPNDASGRISLWNDVVKHRQELQNIRAIEDFKADDVEVTQGNTKKSVVVQDVVTVVNAMAQLYMTTVVQ</sequence>
<proteinExistence type="inferred from homology"/>
<feature type="domain" description="Tail sheath protein subtilisin-like" evidence="2">
    <location>
        <begin position="183"/>
        <end position="326"/>
    </location>
</feature>
<dbReference type="KEGG" id="plen:EIM92_23575"/>
<dbReference type="Proteomes" id="UP000273145">
    <property type="component" value="Chromosome"/>
</dbReference>
<dbReference type="Pfam" id="PF17482">
    <property type="entry name" value="Phage_sheath_1C"/>
    <property type="match status" value="1"/>
</dbReference>
<dbReference type="InterPro" id="IPR035089">
    <property type="entry name" value="Phage_sheath_subtilisin"/>
</dbReference>
<keyword evidence="6" id="KW-1185">Reference proteome</keyword>
<dbReference type="Pfam" id="PF04984">
    <property type="entry name" value="Phage_sheath_1"/>
    <property type="match status" value="1"/>
</dbReference>
<feature type="domain" description="Phage tail sheath protein-like beta-sandwich" evidence="3">
    <location>
        <begin position="102"/>
        <end position="181"/>
    </location>
</feature>